<dbReference type="EMBL" id="JACSQL010000004">
    <property type="protein sequence ID" value="MBD7968771.1"/>
    <property type="molecule type" value="Genomic_DNA"/>
</dbReference>
<protein>
    <submittedName>
        <fullName evidence="3">TrmB family transcriptional regulator</fullName>
    </submittedName>
</protein>
<dbReference type="Pfam" id="PF11495">
    <property type="entry name" value="Regulator_TrmB"/>
    <property type="match status" value="1"/>
</dbReference>
<dbReference type="CDD" id="cd09124">
    <property type="entry name" value="PLDc_like_TrmB_middle"/>
    <property type="match status" value="1"/>
</dbReference>
<keyword evidence="4" id="KW-1185">Reference proteome</keyword>
<evidence type="ECO:0000259" key="1">
    <source>
        <dbReference type="Pfam" id="PF01978"/>
    </source>
</evidence>
<name>A0ABR8SZ25_9BACL</name>
<dbReference type="RefSeq" id="WP_191800118.1">
    <property type="nucleotide sequence ID" value="NZ_JACSQL010000004.1"/>
</dbReference>
<evidence type="ECO:0000313" key="4">
    <source>
        <dbReference type="Proteomes" id="UP000608071"/>
    </source>
</evidence>
<organism evidence="3 4">
    <name type="scientific">Paenibacillus gallinarum</name>
    <dbReference type="NCBI Taxonomy" id="2762232"/>
    <lineage>
        <taxon>Bacteria</taxon>
        <taxon>Bacillati</taxon>
        <taxon>Bacillota</taxon>
        <taxon>Bacilli</taxon>
        <taxon>Bacillales</taxon>
        <taxon>Paenibacillaceae</taxon>
        <taxon>Paenibacillus</taxon>
    </lineage>
</organism>
<dbReference type="InterPro" id="IPR036388">
    <property type="entry name" value="WH-like_DNA-bd_sf"/>
</dbReference>
<dbReference type="Proteomes" id="UP000608071">
    <property type="component" value="Unassembled WGS sequence"/>
</dbReference>
<reference evidence="3 4" key="1">
    <citation type="submission" date="2020-08" db="EMBL/GenBank/DDBJ databases">
        <title>A Genomic Blueprint of the Chicken Gut Microbiome.</title>
        <authorList>
            <person name="Gilroy R."/>
            <person name="Ravi A."/>
            <person name="Getino M."/>
            <person name="Pursley I."/>
            <person name="Horton D.L."/>
            <person name="Alikhan N.-F."/>
            <person name="Baker D."/>
            <person name="Gharbi K."/>
            <person name="Hall N."/>
            <person name="Watson M."/>
            <person name="Adriaenssens E.M."/>
            <person name="Foster-Nyarko E."/>
            <person name="Jarju S."/>
            <person name="Secka A."/>
            <person name="Antonio M."/>
            <person name="Oren A."/>
            <person name="Chaudhuri R."/>
            <person name="La Ragione R.M."/>
            <person name="Hildebrand F."/>
            <person name="Pallen M.J."/>
        </authorList>
    </citation>
    <scope>NUCLEOTIDE SEQUENCE [LARGE SCALE GENOMIC DNA]</scope>
    <source>
        <strain evidence="3 4">Sa2BVA9</strain>
    </source>
</reference>
<comment type="caution">
    <text evidence="3">The sequence shown here is derived from an EMBL/GenBank/DDBJ whole genome shotgun (WGS) entry which is preliminary data.</text>
</comment>
<dbReference type="SUPFAM" id="SSF46785">
    <property type="entry name" value="Winged helix' DNA-binding domain"/>
    <property type="match status" value="1"/>
</dbReference>
<evidence type="ECO:0000259" key="2">
    <source>
        <dbReference type="Pfam" id="PF11495"/>
    </source>
</evidence>
<dbReference type="Gene3D" id="1.10.10.10">
    <property type="entry name" value="Winged helix-like DNA-binding domain superfamily/Winged helix DNA-binding domain"/>
    <property type="match status" value="1"/>
</dbReference>
<evidence type="ECO:0000313" key="3">
    <source>
        <dbReference type="EMBL" id="MBD7968771.1"/>
    </source>
</evidence>
<accession>A0ABR8SZ25</accession>
<gene>
    <name evidence="3" type="ORF">H9647_11915</name>
</gene>
<dbReference type="Pfam" id="PF01978">
    <property type="entry name" value="TrmB"/>
    <property type="match status" value="1"/>
</dbReference>
<dbReference type="InterPro" id="IPR036390">
    <property type="entry name" value="WH_DNA-bd_sf"/>
</dbReference>
<feature type="domain" description="Transcription regulator TrmB N-terminal" evidence="1">
    <location>
        <begin position="8"/>
        <end position="74"/>
    </location>
</feature>
<dbReference type="InterPro" id="IPR021586">
    <property type="entry name" value="Tscrpt_reg_TrmB_C"/>
</dbReference>
<dbReference type="InterPro" id="IPR051797">
    <property type="entry name" value="TrmB-like"/>
</dbReference>
<dbReference type="PANTHER" id="PTHR34293:SF1">
    <property type="entry name" value="HTH-TYPE TRANSCRIPTIONAL REGULATOR TRMBL2"/>
    <property type="match status" value="1"/>
</dbReference>
<proteinExistence type="predicted"/>
<feature type="domain" description="Transcription regulator TrmB C-terminal" evidence="2">
    <location>
        <begin position="109"/>
        <end position="230"/>
    </location>
</feature>
<dbReference type="InterPro" id="IPR002831">
    <property type="entry name" value="Tscrpt_reg_TrmB_N"/>
</dbReference>
<dbReference type="PANTHER" id="PTHR34293">
    <property type="entry name" value="HTH-TYPE TRANSCRIPTIONAL REGULATOR TRMBL2"/>
    <property type="match status" value="1"/>
</dbReference>
<sequence length="261" mass="29731">MDQLLQHLRSLGFTEMESKIMVHLSKEGASSGYEVSKRLGASRSNVYAVLQRLHARGILCCSDSEPAKYTMLPADEFTLIISNHVQESLGYVEQAMPKQKTSSPEFATLQGDRPIMEILAKEIATAEYEIIIDLCSEEASLFHDVLKDAEERGVRLLWSCDAGNGENNPFFGWHPFTDQETPSLFKGRTFSFIIDRKWSLLGSRGNETDTIGLVTEHPVMIRLLLGYFAQELIMYELEQDLGPEIQSRYGPHYEQIWNKYR</sequence>